<proteinExistence type="predicted"/>
<evidence type="ECO:0008006" key="3">
    <source>
        <dbReference type="Google" id="ProtNLM"/>
    </source>
</evidence>
<dbReference type="RefSeq" id="WP_141448232.1">
    <property type="nucleotide sequence ID" value="NZ_CP041217.1"/>
</dbReference>
<dbReference type="OrthoDB" id="2666939at2"/>
<evidence type="ECO:0000313" key="2">
    <source>
        <dbReference type="Proteomes" id="UP000316968"/>
    </source>
</evidence>
<dbReference type="KEGG" id="saca:FFV09_13030"/>
<keyword evidence="2" id="KW-1185">Reference proteome</keyword>
<reference evidence="1 2" key="1">
    <citation type="submission" date="2019-06" db="EMBL/GenBank/DDBJ databases">
        <title>Saccharibacillus brassicae sp. nov., an endophytic bacterium isolated from Chinese cabbage seeds (Brassica pekinensis).</title>
        <authorList>
            <person name="Jiang L."/>
            <person name="Lee J."/>
            <person name="Kim S.W."/>
        </authorList>
    </citation>
    <scope>NUCLEOTIDE SEQUENCE [LARGE SCALE GENOMIC DNA]</scope>
    <source>
        <strain evidence="2">KCTC 43072 / ATSA2</strain>
    </source>
</reference>
<accession>A0A4Y6UZM3</accession>
<dbReference type="Pfam" id="PF07591">
    <property type="entry name" value="PT-HINT"/>
    <property type="match status" value="1"/>
</dbReference>
<dbReference type="SUPFAM" id="SSF51294">
    <property type="entry name" value="Hedgehog/intein (Hint) domain"/>
    <property type="match status" value="1"/>
</dbReference>
<evidence type="ECO:0000313" key="1">
    <source>
        <dbReference type="EMBL" id="QDH21687.1"/>
    </source>
</evidence>
<dbReference type="InterPro" id="IPR036844">
    <property type="entry name" value="Hint_dom_sf"/>
</dbReference>
<dbReference type="AlphaFoldDB" id="A0A4Y6UZM3"/>
<dbReference type="Gene3D" id="2.170.16.10">
    <property type="entry name" value="Hedgehog/Intein (Hint) domain"/>
    <property type="match status" value="1"/>
</dbReference>
<organism evidence="1 2">
    <name type="scientific">Saccharibacillus brassicae</name>
    <dbReference type="NCBI Taxonomy" id="2583377"/>
    <lineage>
        <taxon>Bacteria</taxon>
        <taxon>Bacillati</taxon>
        <taxon>Bacillota</taxon>
        <taxon>Bacilli</taxon>
        <taxon>Bacillales</taxon>
        <taxon>Paenibacillaceae</taxon>
        <taxon>Saccharibacillus</taxon>
    </lineage>
</organism>
<dbReference type="Proteomes" id="UP000316968">
    <property type="component" value="Chromosome"/>
</dbReference>
<sequence length="212" mass="24082">MIPFEKHKGRIYVKDLKVGDELEQADGTKLATQQIELESRSARVYNMTVDKFHTCFVSDLGIWVHNTNNNPCGITGLIKDPEKADPYGGFFQIKGFRSAIYNATYTEHGYKHLKAKSAEEAKRFSETGRKQAQYLPGVNNKVLEKMDLEKGVIVEGDKGSIYFFYDMGRTVRYDLGTEASWIRAELTYGGIYHGHPIAGQRLIDYLNKAKSR</sequence>
<protein>
    <recommendedName>
        <fullName evidence="3">Intein C-terminal splicing domain-containing protein</fullName>
    </recommendedName>
</protein>
<gene>
    <name evidence="1" type="ORF">FFV09_13030</name>
</gene>
<dbReference type="EMBL" id="CP041217">
    <property type="protein sequence ID" value="QDH21687.1"/>
    <property type="molecule type" value="Genomic_DNA"/>
</dbReference>
<name>A0A4Y6UZM3_SACBS</name>